<proteinExistence type="predicted"/>
<keyword evidence="5" id="KW-1185">Reference proteome</keyword>
<dbReference type="SUPFAM" id="SSF54768">
    <property type="entry name" value="dsRNA-binding domain-like"/>
    <property type="match status" value="1"/>
</dbReference>
<dbReference type="GO" id="GO:0017150">
    <property type="term" value="F:tRNA dihydrouridine synthase activity"/>
    <property type="evidence" value="ECO:0007669"/>
    <property type="project" value="TreeGrafter"/>
</dbReference>
<dbReference type="InterPro" id="IPR014720">
    <property type="entry name" value="dsRBD_dom"/>
</dbReference>
<evidence type="ECO:0000313" key="4">
    <source>
        <dbReference type="Ensembl" id="ENSOMYP00000017561.2"/>
    </source>
</evidence>
<dbReference type="PROSITE" id="PS50137">
    <property type="entry name" value="DS_RBD"/>
    <property type="match status" value="1"/>
</dbReference>
<dbReference type="Gene3D" id="3.20.20.70">
    <property type="entry name" value="Aldolase class I"/>
    <property type="match status" value="1"/>
</dbReference>
<reference evidence="4" key="3">
    <citation type="submission" date="2025-09" db="UniProtKB">
        <authorList>
            <consortium name="Ensembl"/>
        </authorList>
    </citation>
    <scope>IDENTIFICATION</scope>
</reference>
<dbReference type="PANTHER" id="PTHR45936:SF1">
    <property type="entry name" value="TRNA-DIHYDROURIDINE(20) SYNTHASE [NAD(P)+]-LIKE"/>
    <property type="match status" value="1"/>
</dbReference>
<dbReference type="InterPro" id="IPR044463">
    <property type="entry name" value="DUS2_DSRM"/>
</dbReference>
<dbReference type="InterPro" id="IPR013785">
    <property type="entry name" value="Aldolase_TIM"/>
</dbReference>
<reference evidence="4" key="2">
    <citation type="submission" date="2025-08" db="UniProtKB">
        <authorList>
            <consortium name="Ensembl"/>
        </authorList>
    </citation>
    <scope>IDENTIFICATION</scope>
</reference>
<feature type="region of interest" description="Disordered" evidence="2">
    <location>
        <begin position="409"/>
        <end position="440"/>
    </location>
</feature>
<accession>A0A8C7P5K2</accession>
<dbReference type="SMART" id="SM00358">
    <property type="entry name" value="DSRM"/>
    <property type="match status" value="1"/>
</dbReference>
<evidence type="ECO:0000313" key="5">
    <source>
        <dbReference type="Proteomes" id="UP000694395"/>
    </source>
</evidence>
<dbReference type="GO" id="GO:0005737">
    <property type="term" value="C:cytoplasm"/>
    <property type="evidence" value="ECO:0007669"/>
    <property type="project" value="TreeGrafter"/>
</dbReference>
<dbReference type="CDD" id="cd19871">
    <property type="entry name" value="DSRM_DUS2L"/>
    <property type="match status" value="1"/>
</dbReference>
<dbReference type="Gene3D" id="3.30.160.20">
    <property type="match status" value="1"/>
</dbReference>
<dbReference type="InterPro" id="IPR052582">
    <property type="entry name" value="tRNA-DUS-like"/>
</dbReference>
<dbReference type="Pfam" id="PF01207">
    <property type="entry name" value="Dus"/>
    <property type="match status" value="1"/>
</dbReference>
<dbReference type="InterPro" id="IPR035587">
    <property type="entry name" value="DUS-like_FMN-bd"/>
</dbReference>
<evidence type="ECO:0000256" key="1">
    <source>
        <dbReference type="PROSITE-ProRule" id="PRU00266"/>
    </source>
</evidence>
<evidence type="ECO:0000256" key="2">
    <source>
        <dbReference type="SAM" id="MobiDB-lite"/>
    </source>
</evidence>
<dbReference type="PANTHER" id="PTHR45936">
    <property type="entry name" value="TRNA-DIHYDROURIDINE(20) SYNTHASE [NAD(P)+]-LIKE"/>
    <property type="match status" value="1"/>
</dbReference>
<dbReference type="GO" id="GO:0000049">
    <property type="term" value="F:tRNA binding"/>
    <property type="evidence" value="ECO:0007669"/>
    <property type="project" value="InterPro"/>
</dbReference>
<evidence type="ECO:0000259" key="3">
    <source>
        <dbReference type="PROSITE" id="PS50137"/>
    </source>
</evidence>
<name>A0A8C7P5K2_ONCMY</name>
<keyword evidence="1" id="KW-0694">RNA-binding</keyword>
<sequence>MTANTVGRLCFRNVNALAPMVRVGTLPTRLLSLDYGADIVYSEELIDIKMAQCQRVVNEVLETVDFVAPDERVMFRTCEKEKDRVVFQMGGMGAALLSDPDKIEAILRTLVKGVSKPVTCKIRILPTLEDTLSLVKRIENTGVAAIAVHGRLKDERPRHPVHCDFIQAIAEAVSIPVIANGGSLDRVKAHADIEEFRKATGASSVMVARAAMWNPSVFRSQGLLSVEEVMEEYLKYAIRYDNHAFNTKYCLCQMLRDKVESPLGKQLKSAQTNKEICEGYGLQEYYTKTQAELQARREAIQTNHNHPNQPVLDGDVTTMHVKFERREYPGEFSPKMFLLEWSRKENLEQPRYETVQRSQDRAFQSMVTMTGKKYRSTLWEKSKKYAEQASAIVCLRVLGLPEGRAGEEYSGLVGKRKREEKSNETPDKEDTTTYFGARKRHLKTSENPEDLFGVGLQKTCSAWDY</sequence>
<feature type="domain" description="DRBM" evidence="3">
    <location>
        <begin position="333"/>
        <end position="400"/>
    </location>
</feature>
<dbReference type="Pfam" id="PF00035">
    <property type="entry name" value="dsrm"/>
    <property type="match status" value="1"/>
</dbReference>
<dbReference type="SUPFAM" id="SSF51395">
    <property type="entry name" value="FMN-linked oxidoreductases"/>
    <property type="match status" value="1"/>
</dbReference>
<dbReference type="Proteomes" id="UP000694395">
    <property type="component" value="Chromosome 2"/>
</dbReference>
<dbReference type="CDD" id="cd02801">
    <property type="entry name" value="DUS_like_FMN"/>
    <property type="match status" value="1"/>
</dbReference>
<feature type="compositionally biased region" description="Basic and acidic residues" evidence="2">
    <location>
        <begin position="417"/>
        <end position="431"/>
    </location>
</feature>
<protein>
    <submittedName>
        <fullName evidence="4">Dihydrouridine synthase 2</fullName>
    </submittedName>
</protein>
<dbReference type="Ensembl" id="ENSOMYT00000019358.2">
    <property type="protein sequence ID" value="ENSOMYP00000017561.2"/>
    <property type="gene ID" value="ENSOMYG00000008091.2"/>
</dbReference>
<dbReference type="AlphaFoldDB" id="A0A8C7P5K2"/>
<organism evidence="4 5">
    <name type="scientific">Oncorhynchus mykiss</name>
    <name type="common">Rainbow trout</name>
    <name type="synonym">Salmo gairdneri</name>
    <dbReference type="NCBI Taxonomy" id="8022"/>
    <lineage>
        <taxon>Eukaryota</taxon>
        <taxon>Metazoa</taxon>
        <taxon>Chordata</taxon>
        <taxon>Craniata</taxon>
        <taxon>Vertebrata</taxon>
        <taxon>Euteleostomi</taxon>
        <taxon>Actinopterygii</taxon>
        <taxon>Neopterygii</taxon>
        <taxon>Teleostei</taxon>
        <taxon>Protacanthopterygii</taxon>
        <taxon>Salmoniformes</taxon>
        <taxon>Salmonidae</taxon>
        <taxon>Salmoninae</taxon>
        <taxon>Oncorhynchus</taxon>
    </lineage>
</organism>
<dbReference type="GeneTree" id="ENSGT00550000075019"/>
<reference evidence="4" key="1">
    <citation type="submission" date="2020-07" db="EMBL/GenBank/DDBJ databases">
        <title>A long reads based de novo assembly of the rainbow trout Arlee double haploid line genome.</title>
        <authorList>
            <person name="Gao G."/>
            <person name="Palti Y."/>
        </authorList>
    </citation>
    <scope>NUCLEOTIDE SEQUENCE [LARGE SCALE GENOMIC DNA]</scope>
</reference>